<feature type="transmembrane region" description="Helical" evidence="19">
    <location>
        <begin position="57"/>
        <end position="76"/>
    </location>
</feature>
<evidence type="ECO:0000256" key="4">
    <source>
        <dbReference type="ARBA" id="ARBA00010561"/>
    </source>
</evidence>
<comment type="caution">
    <text evidence="20">The sequence shown here is derived from an EMBL/GenBank/DDBJ whole genome shotgun (WGS) entry which is preliminary data.</text>
</comment>
<gene>
    <name evidence="19 20" type="primary">cobS</name>
    <name evidence="20" type="ORF">WH159_11060</name>
</gene>
<evidence type="ECO:0000256" key="10">
    <source>
        <dbReference type="ARBA" id="ARBA00022692"/>
    </source>
</evidence>
<dbReference type="EMBL" id="JBBGZA010000001">
    <property type="protein sequence ID" value="MEJ5095071.1"/>
    <property type="molecule type" value="Genomic_DNA"/>
</dbReference>
<keyword evidence="21" id="KW-1185">Reference proteome</keyword>
<evidence type="ECO:0000256" key="16">
    <source>
        <dbReference type="ARBA" id="ARBA00032853"/>
    </source>
</evidence>
<dbReference type="GO" id="GO:0051073">
    <property type="term" value="F:adenosylcobinamide-GDP ribazoletransferase activity"/>
    <property type="evidence" value="ECO:0007669"/>
    <property type="project" value="UniProtKB-EC"/>
</dbReference>
<organism evidence="20 21">
    <name type="scientific">Sphingomonas molluscorum</name>
    <dbReference type="NCBI Taxonomy" id="418184"/>
    <lineage>
        <taxon>Bacteria</taxon>
        <taxon>Pseudomonadati</taxon>
        <taxon>Pseudomonadota</taxon>
        <taxon>Alphaproteobacteria</taxon>
        <taxon>Sphingomonadales</taxon>
        <taxon>Sphingomonadaceae</taxon>
        <taxon>Sphingomonas</taxon>
    </lineage>
</organism>
<comment type="function">
    <text evidence="14 19">Joins adenosylcobinamide-GDP and alpha-ribazole to generate adenosylcobalamin (Ado-cobalamin). Also synthesizes adenosylcobalamin 5'-phosphate from adenosylcobinamide-GDP and alpha-ribazole 5'-phosphate.</text>
</comment>
<evidence type="ECO:0000256" key="5">
    <source>
        <dbReference type="ARBA" id="ARBA00013200"/>
    </source>
</evidence>
<dbReference type="NCBIfam" id="TIGR00317">
    <property type="entry name" value="cobS"/>
    <property type="match status" value="1"/>
</dbReference>
<comment type="catalytic activity">
    <reaction evidence="17 19">
        <text>alpha-ribazole + adenosylcob(III)inamide-GDP = adenosylcob(III)alamin + GMP + H(+)</text>
        <dbReference type="Rhea" id="RHEA:16049"/>
        <dbReference type="ChEBI" id="CHEBI:10329"/>
        <dbReference type="ChEBI" id="CHEBI:15378"/>
        <dbReference type="ChEBI" id="CHEBI:18408"/>
        <dbReference type="ChEBI" id="CHEBI:58115"/>
        <dbReference type="ChEBI" id="CHEBI:60487"/>
        <dbReference type="EC" id="2.7.8.26"/>
    </reaction>
</comment>
<keyword evidence="12 19" id="KW-1133">Transmembrane helix</keyword>
<evidence type="ECO:0000256" key="12">
    <source>
        <dbReference type="ARBA" id="ARBA00022989"/>
    </source>
</evidence>
<feature type="transmembrane region" description="Helical" evidence="19">
    <location>
        <begin position="122"/>
        <end position="142"/>
    </location>
</feature>
<feature type="transmembrane region" description="Helical" evidence="19">
    <location>
        <begin position="174"/>
        <end position="205"/>
    </location>
</feature>
<reference evidence="20 21" key="1">
    <citation type="submission" date="2023-12" db="EMBL/GenBank/DDBJ databases">
        <title>Gut-associated functions are favored during microbiome assembly across C. elegans life.</title>
        <authorList>
            <person name="Zimmermann J."/>
        </authorList>
    </citation>
    <scope>NUCLEOTIDE SEQUENCE [LARGE SCALE GENOMIC DNA]</scope>
    <source>
        <strain evidence="20 21">JUb134</strain>
    </source>
</reference>
<evidence type="ECO:0000256" key="3">
    <source>
        <dbReference type="ARBA" id="ARBA00004663"/>
    </source>
</evidence>
<dbReference type="EC" id="2.7.8.26" evidence="5 19"/>
<dbReference type="Pfam" id="PF02654">
    <property type="entry name" value="CobS"/>
    <property type="match status" value="1"/>
</dbReference>
<feature type="transmembrane region" description="Helical" evidence="19">
    <location>
        <begin position="30"/>
        <end position="50"/>
    </location>
</feature>
<name>A0ABU8Q6D1_9SPHN</name>
<keyword evidence="13 19" id="KW-0472">Membrane</keyword>
<evidence type="ECO:0000256" key="13">
    <source>
        <dbReference type="ARBA" id="ARBA00023136"/>
    </source>
</evidence>
<sequence>MKGLLLALGFLTRLPVPSGSADPPAFAAAIRCYPIVGLVVGALVAGAGWLGSLTDPWVGALAALACWVGVTGALHLDGLADVADGVGAAHGDRSRLIAVMADPRVGSFGVVAIVLQLLAKLVLLHGAAGVGWLPVVLVPFAARMGPLAWARCVRPLKPAGLGATVASAVRARDLWGWAAVLAAACVAVPSLIVAPLLIAAAAAWFRHRLGGVTGDAHGAGIELVETGLLVALVTIGQD</sequence>
<comment type="subcellular location">
    <subcellularLocation>
        <location evidence="2 19">Cell membrane</location>
        <topology evidence="2 19">Multi-pass membrane protein</topology>
    </subcellularLocation>
</comment>
<evidence type="ECO:0000256" key="11">
    <source>
        <dbReference type="ARBA" id="ARBA00022842"/>
    </source>
</evidence>
<dbReference type="Proteomes" id="UP001380365">
    <property type="component" value="Unassembled WGS sequence"/>
</dbReference>
<evidence type="ECO:0000313" key="21">
    <source>
        <dbReference type="Proteomes" id="UP001380365"/>
    </source>
</evidence>
<keyword evidence="10 19" id="KW-0812">Transmembrane</keyword>
<evidence type="ECO:0000256" key="8">
    <source>
        <dbReference type="ARBA" id="ARBA00022573"/>
    </source>
</evidence>
<comment type="cofactor">
    <cofactor evidence="1 19">
        <name>Mg(2+)</name>
        <dbReference type="ChEBI" id="CHEBI:18420"/>
    </cofactor>
</comment>
<dbReference type="PANTHER" id="PTHR34148">
    <property type="entry name" value="ADENOSYLCOBINAMIDE-GDP RIBAZOLETRANSFERASE"/>
    <property type="match status" value="1"/>
</dbReference>
<evidence type="ECO:0000256" key="17">
    <source>
        <dbReference type="ARBA" id="ARBA00048623"/>
    </source>
</evidence>
<keyword evidence="7 19" id="KW-1003">Cell membrane</keyword>
<dbReference type="InterPro" id="IPR003805">
    <property type="entry name" value="CobS"/>
</dbReference>
<keyword evidence="9 19" id="KW-0808">Transferase</keyword>
<proteinExistence type="inferred from homology"/>
<evidence type="ECO:0000256" key="6">
    <source>
        <dbReference type="ARBA" id="ARBA00015850"/>
    </source>
</evidence>
<feature type="transmembrane region" description="Helical" evidence="19">
    <location>
        <begin position="96"/>
        <end position="115"/>
    </location>
</feature>
<comment type="catalytic activity">
    <reaction evidence="18 19">
        <text>alpha-ribazole 5'-phosphate + adenosylcob(III)inamide-GDP = adenosylcob(III)alamin 5'-phosphate + GMP + H(+)</text>
        <dbReference type="Rhea" id="RHEA:23560"/>
        <dbReference type="ChEBI" id="CHEBI:15378"/>
        <dbReference type="ChEBI" id="CHEBI:57918"/>
        <dbReference type="ChEBI" id="CHEBI:58115"/>
        <dbReference type="ChEBI" id="CHEBI:60487"/>
        <dbReference type="ChEBI" id="CHEBI:60493"/>
        <dbReference type="EC" id="2.7.8.26"/>
    </reaction>
</comment>
<evidence type="ECO:0000256" key="14">
    <source>
        <dbReference type="ARBA" id="ARBA00025228"/>
    </source>
</evidence>
<evidence type="ECO:0000256" key="2">
    <source>
        <dbReference type="ARBA" id="ARBA00004651"/>
    </source>
</evidence>
<evidence type="ECO:0000313" key="20">
    <source>
        <dbReference type="EMBL" id="MEJ5095071.1"/>
    </source>
</evidence>
<evidence type="ECO:0000256" key="18">
    <source>
        <dbReference type="ARBA" id="ARBA00049504"/>
    </source>
</evidence>
<dbReference type="RefSeq" id="WP_132882042.1">
    <property type="nucleotide sequence ID" value="NZ_JBBGZA010000001.1"/>
</dbReference>
<evidence type="ECO:0000256" key="7">
    <source>
        <dbReference type="ARBA" id="ARBA00022475"/>
    </source>
</evidence>
<comment type="pathway">
    <text evidence="3 19">Cofactor biosynthesis; adenosylcobalamin biosynthesis; adenosylcobalamin from cob(II)yrinate a,c-diamide: step 7/7.</text>
</comment>
<evidence type="ECO:0000256" key="9">
    <source>
        <dbReference type="ARBA" id="ARBA00022679"/>
    </source>
</evidence>
<dbReference type="HAMAP" id="MF_00719">
    <property type="entry name" value="CobS"/>
    <property type="match status" value="1"/>
</dbReference>
<keyword evidence="8 19" id="KW-0169">Cobalamin biosynthesis</keyword>
<keyword evidence="11 19" id="KW-0460">Magnesium</keyword>
<dbReference type="PANTHER" id="PTHR34148:SF1">
    <property type="entry name" value="ADENOSYLCOBINAMIDE-GDP RIBAZOLETRANSFERASE"/>
    <property type="match status" value="1"/>
</dbReference>
<accession>A0ABU8Q6D1</accession>
<comment type="similarity">
    <text evidence="4 19">Belongs to the CobS family.</text>
</comment>
<protein>
    <recommendedName>
        <fullName evidence="6 19">Adenosylcobinamide-GDP ribazoletransferase</fullName>
        <ecNumber evidence="5 19">2.7.8.26</ecNumber>
    </recommendedName>
    <alternativeName>
        <fullName evidence="16 19">Cobalamin synthase</fullName>
    </alternativeName>
    <alternativeName>
        <fullName evidence="15 19">Cobalamin-5'-phosphate synthase</fullName>
    </alternativeName>
</protein>
<evidence type="ECO:0000256" key="19">
    <source>
        <dbReference type="HAMAP-Rule" id="MF_00719"/>
    </source>
</evidence>
<evidence type="ECO:0000256" key="1">
    <source>
        <dbReference type="ARBA" id="ARBA00001946"/>
    </source>
</evidence>
<evidence type="ECO:0000256" key="15">
    <source>
        <dbReference type="ARBA" id="ARBA00032605"/>
    </source>
</evidence>